<sequence length="424" mass="50567">MIETFLFSLIVIISSLFIIIIYPKNTNKGILAVLLWQLSWLLFSTINPLELKFPPRNSIFFIILCSLSFIFGFIQNKTQLIRNSNNQRLNIEENIKVIVPISIILIIIYIILSLKAIIMMQNVPIYEYRRMIYQNPEELFFIKQGLPIFQFLIEGLTLLLTIKGFYLLLFKKRKKIFITVIIISILSSIVFLGRYQLYRVALLFIFYFLLFEKNKNKKLMAMIIFLFFVILLFSFSLFRGHGVYGITEIFIKHILGYHTFGYHLFEKYLIDIDFIDKHSWFGLASLGSFGYLISKPFSFFGFETYLQSLQFTSQDVFINLGIVDWKNIVHIEILANAFYTGFRELFTDFNYFSIVFFYPIGILSRYCYKRFLLNDYIGIQCIMLIMFLILFFGMKNPFNRHEIIIPVVYYIFYLYKTRFNFRYV</sequence>
<name>A0A385JN08_PROVU</name>
<feature type="transmembrane region" description="Helical" evidence="1">
    <location>
        <begin position="375"/>
        <end position="392"/>
    </location>
</feature>
<keyword evidence="1" id="KW-1133">Transmembrane helix</keyword>
<keyword evidence="1" id="KW-0812">Transmembrane</keyword>
<feature type="transmembrane region" description="Helical" evidence="1">
    <location>
        <begin position="6"/>
        <end position="22"/>
    </location>
</feature>
<reference evidence="2" key="1">
    <citation type="journal article" date="2017" name="PLoS ONE">
        <title>Genetic diversity of the O antigens of Proteus species and the development of a suspension array for molecular serotyping.</title>
        <authorList>
            <person name="Yu X."/>
            <person name="Torzewska A."/>
            <person name="Zhang X."/>
            <person name="Yin Z."/>
            <person name="Drzewiecka D."/>
            <person name="Cao H."/>
            <person name="Liu B."/>
            <person name="Knirel Y.A."/>
            <person name="Rozalski A."/>
            <person name="Wang L."/>
        </authorList>
    </citation>
    <scope>NUCLEOTIDE SEQUENCE</scope>
    <source>
        <strain evidence="2">PrK 63/57</strain>
    </source>
</reference>
<feature type="transmembrane region" description="Helical" evidence="1">
    <location>
        <begin position="97"/>
        <end position="118"/>
    </location>
</feature>
<feature type="transmembrane region" description="Helical" evidence="1">
    <location>
        <begin position="176"/>
        <end position="191"/>
    </location>
</feature>
<evidence type="ECO:0000256" key="1">
    <source>
        <dbReference type="SAM" id="Phobius"/>
    </source>
</evidence>
<proteinExistence type="predicted"/>
<feature type="transmembrane region" description="Helical" evidence="1">
    <location>
        <begin position="58"/>
        <end position="76"/>
    </location>
</feature>
<feature type="transmembrane region" description="Helical" evidence="1">
    <location>
        <begin position="219"/>
        <end position="238"/>
    </location>
</feature>
<feature type="transmembrane region" description="Helical" evidence="1">
    <location>
        <begin position="349"/>
        <end position="368"/>
    </location>
</feature>
<evidence type="ECO:0000313" key="2">
    <source>
        <dbReference type="EMBL" id="AXY99713.1"/>
    </source>
</evidence>
<accession>A0A385JN08</accession>
<feature type="transmembrane region" description="Helical" evidence="1">
    <location>
        <begin position="148"/>
        <end position="169"/>
    </location>
</feature>
<feature type="transmembrane region" description="Helical" evidence="1">
    <location>
        <begin position="29"/>
        <end position="46"/>
    </location>
</feature>
<keyword evidence="1" id="KW-0472">Membrane</keyword>
<protein>
    <submittedName>
        <fullName evidence="2">Wzy</fullName>
    </submittedName>
</protein>
<feature type="transmembrane region" description="Helical" evidence="1">
    <location>
        <begin position="398"/>
        <end position="415"/>
    </location>
</feature>
<dbReference type="EMBL" id="KY710711">
    <property type="protein sequence ID" value="AXY99713.1"/>
    <property type="molecule type" value="Genomic_DNA"/>
</dbReference>
<dbReference type="AlphaFoldDB" id="A0A385JN08"/>
<organism evidence="2">
    <name type="scientific">Proteus vulgaris</name>
    <dbReference type="NCBI Taxonomy" id="585"/>
    <lineage>
        <taxon>Bacteria</taxon>
        <taxon>Pseudomonadati</taxon>
        <taxon>Pseudomonadota</taxon>
        <taxon>Gammaproteobacteria</taxon>
        <taxon>Enterobacterales</taxon>
        <taxon>Morganellaceae</taxon>
        <taxon>Proteus</taxon>
    </lineage>
</organism>